<evidence type="ECO:0000313" key="2">
    <source>
        <dbReference type="EMBL" id="MCF0263964.1"/>
    </source>
</evidence>
<dbReference type="InterPro" id="IPR000073">
    <property type="entry name" value="AB_hydrolase_1"/>
</dbReference>
<dbReference type="InterPro" id="IPR029058">
    <property type="entry name" value="AB_hydrolase_fold"/>
</dbReference>
<name>A0A8X8KCF9_ACIGI</name>
<gene>
    <name evidence="2" type="ORF">KW868_05705</name>
</gene>
<sequence>MQDFNLSKWAFLISTVVYSSYSFAGFNVNPIVDSYENKNTPQPIVLVHGLAGAEHVKFLGKFSIYDYWGSTLTQLAEQSTPAIAVSISPLNSNEYRGEELIKHLQYIQTTYYRDDVKFNLVGHSQGGPTSRYALGVKPELVSSIATVGSPHRGSPFADQNIQEYEATGKLDISSMLPYSSLQSVLNFLQNIIYRHDFLSALHKIIIDGRLDENDIKTFNANTSFWVWGGEGVRKLPDEDYRRNSLNYINLLEGIRANSAKSMQDFNTLFPEGIPISAQCLKQTANPSDYNLPNTPDRYSIKGLDGNSYPVYMTSWTGKIDEVVNLFPNQAHDGTVSVCSSRLGNLKGIYNWKHREQSGTFSKYDESFSVSGWPWNWGWIQTPTKWATIPNPIDVLKDHANYLKENNM</sequence>
<dbReference type="Pfam" id="PF00561">
    <property type="entry name" value="Abhydrolase_1"/>
    <property type="match status" value="1"/>
</dbReference>
<evidence type="ECO:0000259" key="1">
    <source>
        <dbReference type="Pfam" id="PF00561"/>
    </source>
</evidence>
<feature type="domain" description="AB hydrolase-1" evidence="1">
    <location>
        <begin position="43"/>
        <end position="221"/>
    </location>
</feature>
<organism evidence="2 3">
    <name type="scientific">Acinetobacter guillouiae</name>
    <name type="common">Acinetobacter genomosp. 11</name>
    <dbReference type="NCBI Taxonomy" id="106649"/>
    <lineage>
        <taxon>Bacteria</taxon>
        <taxon>Pseudomonadati</taxon>
        <taxon>Pseudomonadota</taxon>
        <taxon>Gammaproteobacteria</taxon>
        <taxon>Moraxellales</taxon>
        <taxon>Moraxellaceae</taxon>
        <taxon>Acinetobacter</taxon>
    </lineage>
</organism>
<proteinExistence type="predicted"/>
<keyword evidence="2" id="KW-0378">Hydrolase</keyword>
<dbReference type="Proteomes" id="UP000887320">
    <property type="component" value="Unassembled WGS sequence"/>
</dbReference>
<dbReference type="GO" id="GO:0016787">
    <property type="term" value="F:hydrolase activity"/>
    <property type="evidence" value="ECO:0007669"/>
    <property type="project" value="UniProtKB-KW"/>
</dbReference>
<evidence type="ECO:0000313" key="3">
    <source>
        <dbReference type="Proteomes" id="UP000887320"/>
    </source>
</evidence>
<dbReference type="RefSeq" id="WP_105714755.1">
    <property type="nucleotide sequence ID" value="NZ_JAHWXT010000001.1"/>
</dbReference>
<dbReference type="SUPFAM" id="SSF53474">
    <property type="entry name" value="alpha/beta-Hydrolases"/>
    <property type="match status" value="1"/>
</dbReference>
<comment type="caution">
    <text evidence="2">The sequence shown here is derived from an EMBL/GenBank/DDBJ whole genome shotgun (WGS) entry which is preliminary data.</text>
</comment>
<dbReference type="Gene3D" id="3.40.50.1820">
    <property type="entry name" value="alpha/beta hydrolase"/>
    <property type="match status" value="1"/>
</dbReference>
<reference evidence="2" key="1">
    <citation type="submission" date="2021-07" db="EMBL/GenBank/DDBJ databases">
        <authorList>
            <person name="Fernandez M."/>
            <person name="Pereira P."/>
            <person name="Torres Tejerizo G.A."/>
            <person name="Gonzalez P."/>
            <person name="Agostini E."/>
        </authorList>
    </citation>
    <scope>NUCLEOTIDE SEQUENCE</scope>
    <source>
        <strain evidence="2">SFC 500-1A</strain>
    </source>
</reference>
<dbReference type="AlphaFoldDB" id="A0A8X8KCF9"/>
<protein>
    <submittedName>
        <fullName evidence="2">Alpha/beta fold hydrolase</fullName>
    </submittedName>
</protein>
<accession>A0A8X8KCF9</accession>
<dbReference type="EMBL" id="JAHWXT010000001">
    <property type="protein sequence ID" value="MCF0263964.1"/>
    <property type="molecule type" value="Genomic_DNA"/>
</dbReference>